<feature type="transmembrane region" description="Helical" evidence="1">
    <location>
        <begin position="49"/>
        <end position="70"/>
    </location>
</feature>
<comment type="caution">
    <text evidence="2">The sequence shown here is derived from an EMBL/GenBank/DDBJ whole genome shotgun (WGS) entry which is preliminary data.</text>
</comment>
<keyword evidence="3" id="KW-1185">Reference proteome</keyword>
<protein>
    <submittedName>
        <fullName evidence="2">DUF1538 domain-containing protein</fullName>
    </submittedName>
</protein>
<keyword evidence="1" id="KW-1133">Transmembrane helix</keyword>
<organism evidence="2 3">
    <name type="scientific">Evansella tamaricis</name>
    <dbReference type="NCBI Taxonomy" id="2069301"/>
    <lineage>
        <taxon>Bacteria</taxon>
        <taxon>Bacillati</taxon>
        <taxon>Bacillota</taxon>
        <taxon>Bacilli</taxon>
        <taxon>Bacillales</taxon>
        <taxon>Bacillaceae</taxon>
        <taxon>Evansella</taxon>
    </lineage>
</organism>
<feature type="transmembrane region" description="Helical" evidence="1">
    <location>
        <begin position="215"/>
        <end position="234"/>
    </location>
</feature>
<gene>
    <name evidence="2" type="ORF">KS419_09615</name>
</gene>
<feature type="transmembrane region" description="Helical" evidence="1">
    <location>
        <begin position="12"/>
        <end position="37"/>
    </location>
</feature>
<reference evidence="2 3" key="1">
    <citation type="submission" date="2021-06" db="EMBL/GenBank/DDBJ databases">
        <title>Bacillus sp. RD4P76, an endophyte from a halophyte.</title>
        <authorList>
            <person name="Sun J.-Q."/>
        </authorList>
    </citation>
    <scope>NUCLEOTIDE SEQUENCE [LARGE SCALE GENOMIC DNA]</scope>
    <source>
        <strain evidence="2 3">CGMCC 1.15917</strain>
    </source>
</reference>
<keyword evidence="1" id="KW-0812">Transmembrane</keyword>
<dbReference type="InterPro" id="IPR011435">
    <property type="entry name" value="UmpAB"/>
</dbReference>
<feature type="transmembrane region" description="Helical" evidence="1">
    <location>
        <begin position="150"/>
        <end position="168"/>
    </location>
</feature>
<feature type="transmembrane region" description="Helical" evidence="1">
    <location>
        <begin position="180"/>
        <end position="203"/>
    </location>
</feature>
<name>A0ABS6JHN7_9BACI</name>
<proteinExistence type="predicted"/>
<evidence type="ECO:0000256" key="1">
    <source>
        <dbReference type="SAM" id="Phobius"/>
    </source>
</evidence>
<accession>A0ABS6JHN7</accession>
<dbReference type="Pfam" id="PF07556">
    <property type="entry name" value="DUF1538"/>
    <property type="match status" value="1"/>
</dbReference>
<dbReference type="EMBL" id="JAHQCS010000091">
    <property type="protein sequence ID" value="MBU9711995.1"/>
    <property type="molecule type" value="Genomic_DNA"/>
</dbReference>
<keyword evidence="1" id="KW-0472">Membrane</keyword>
<evidence type="ECO:0000313" key="2">
    <source>
        <dbReference type="EMBL" id="MBU9711995.1"/>
    </source>
</evidence>
<feature type="transmembrane region" description="Helical" evidence="1">
    <location>
        <begin position="82"/>
        <end position="103"/>
    </location>
</feature>
<dbReference type="RefSeq" id="WP_217066151.1">
    <property type="nucleotide sequence ID" value="NZ_JAHQCS010000091.1"/>
</dbReference>
<sequence>MNVNIFEGFGHVLIEVTFALIPLIILFLIFQIFFLKLEKEKLINIFKGLVLSFFGLAFFLQGVHIGFFPVGELIGEKLGEVSYRWILIPIGFVFGFVATFAEPAVRILNHEVEKVSAGYISQKVMLYTLSIGVAVSIALSMLRIIVGFPLWFFIIPGYAIALIMMFFSSKRFTAIAFDSGGVATGPMTVTFILAIAVGVASVIEGRDPLLDGFGMIALVALAPIISVLTLGLLFEGKGREHDSEKDRSST</sequence>
<feature type="transmembrane region" description="Helical" evidence="1">
    <location>
        <begin position="124"/>
        <end position="144"/>
    </location>
</feature>
<dbReference type="Proteomes" id="UP000784880">
    <property type="component" value="Unassembled WGS sequence"/>
</dbReference>
<evidence type="ECO:0000313" key="3">
    <source>
        <dbReference type="Proteomes" id="UP000784880"/>
    </source>
</evidence>